<dbReference type="SMART" id="SM01411">
    <property type="entry name" value="Ephrin_rec_like"/>
    <property type="match status" value="5"/>
</dbReference>
<dbReference type="SMART" id="SM00261">
    <property type="entry name" value="FU"/>
    <property type="match status" value="20"/>
</dbReference>
<feature type="domain" description="PLAC" evidence="4">
    <location>
        <begin position="174"/>
        <end position="218"/>
    </location>
</feature>
<evidence type="ECO:0000313" key="5">
    <source>
        <dbReference type="EMBL" id="KAJ8413952.1"/>
    </source>
</evidence>
<keyword evidence="3" id="KW-0472">Membrane</keyword>
<evidence type="ECO:0000256" key="1">
    <source>
        <dbReference type="ARBA" id="ARBA00022729"/>
    </source>
</evidence>
<dbReference type="Gene3D" id="2.10.220.10">
    <property type="entry name" value="Hormone Receptor, Insulin-like Growth Factor Receptor 1, Chain A, domain 2"/>
    <property type="match status" value="12"/>
</dbReference>
<dbReference type="CDD" id="cd00064">
    <property type="entry name" value="FU"/>
    <property type="match status" value="11"/>
</dbReference>
<dbReference type="InterPro" id="IPR006212">
    <property type="entry name" value="Furin_repeat"/>
</dbReference>
<dbReference type="InterPro" id="IPR010909">
    <property type="entry name" value="PLAC"/>
</dbReference>
<keyword evidence="3" id="KW-0812">Transmembrane</keyword>
<proteinExistence type="predicted"/>
<evidence type="ECO:0000256" key="3">
    <source>
        <dbReference type="SAM" id="Phobius"/>
    </source>
</evidence>
<dbReference type="SUPFAM" id="SSF57184">
    <property type="entry name" value="Growth factor receptor domain"/>
    <property type="match status" value="7"/>
</dbReference>
<comment type="caution">
    <text evidence="5">The sequence shown here is derived from an EMBL/GenBank/DDBJ whole genome shotgun (WGS) entry which is preliminary data.</text>
</comment>
<reference evidence="5" key="1">
    <citation type="journal article" date="2023" name="Science">
        <title>Genome structures resolve the early diversification of teleost fishes.</title>
        <authorList>
            <person name="Parey E."/>
            <person name="Louis A."/>
            <person name="Montfort J."/>
            <person name="Bouchez O."/>
            <person name="Roques C."/>
            <person name="Iampietro C."/>
            <person name="Lluch J."/>
            <person name="Castinel A."/>
            <person name="Donnadieu C."/>
            <person name="Desvignes T."/>
            <person name="Floi Bucao C."/>
            <person name="Jouanno E."/>
            <person name="Wen M."/>
            <person name="Mejri S."/>
            <person name="Dirks R."/>
            <person name="Jansen H."/>
            <person name="Henkel C."/>
            <person name="Chen W.J."/>
            <person name="Zahm M."/>
            <person name="Cabau C."/>
            <person name="Klopp C."/>
            <person name="Thompson A.W."/>
            <person name="Robinson-Rechavi M."/>
            <person name="Braasch I."/>
            <person name="Lecointre G."/>
            <person name="Bobe J."/>
            <person name="Postlethwait J.H."/>
            <person name="Berthelot C."/>
            <person name="Roest Crollius H."/>
            <person name="Guiguen Y."/>
        </authorList>
    </citation>
    <scope>NUCLEOTIDE SEQUENCE</scope>
    <source>
        <strain evidence="5">NC1722</strain>
    </source>
</reference>
<evidence type="ECO:0000256" key="2">
    <source>
        <dbReference type="SAM" id="MobiDB-lite"/>
    </source>
</evidence>
<dbReference type="SMART" id="SM00181">
    <property type="entry name" value="EGF"/>
    <property type="match status" value="11"/>
</dbReference>
<feature type="compositionally biased region" description="Acidic residues" evidence="2">
    <location>
        <begin position="1248"/>
        <end position="1261"/>
    </location>
</feature>
<dbReference type="EMBL" id="JAINUG010000014">
    <property type="protein sequence ID" value="KAJ8413952.1"/>
    <property type="molecule type" value="Genomic_DNA"/>
</dbReference>
<sequence length="1297" mass="143782">MDQCTSCKSGFHLNEVTNGCVSSCGEGSYLEHDGNVCRKCGENCRKCTSSTICSECKPGMTLQGNKCLMSCDAGSYYNGHRRTCEPCHRACATCAGTGMEACNKCAESYYMEEWKCVQSCSAGFYLAEQTSDSGEPQKICKKCDASCYSCSGPGERNCSTCVSGYNLEAGVCVVSTICKDANEESWAEGSFCVLVKKNNLCQRKVLQQLCCRTCSLKGNTVNYGAGKQFCPSDPRKLKEMSQEIFIRELRFSAGSFKIPKSSRTRGTSTFGSRKLGEMDRRSGAYRSANRPAQQAPVREYLTEQDRCHLCDATCYKCTGPENTDCISCGLTRYFDGGRCAFQCSLGKYALDGQCHLCHHTCEDCDDGGPDNCTSCDQDKFKVDRYLFQGQCRDACPEAHYHSREKTCAPCGENCNLCTSGHTCLRCAASYYPKDGVCVRLDCGEGEVEDPDYEDCLPCEEGCKKCFSVNPEHCISCREGFYKYDLKCYKTCPDKMYSFSTDMSCEPCDDNCVSCDDSQCYWCEDGLFLSDDKCVKECVEGFYGDEESQECEPCHSECRTCGGPNYDDCDTCEEGVTLVEGKCVVVRKTCPENSFLTDANVCAECHPSCKSCSGAGKNQCNTCERDWFLAARQTCLKKCPEGSFGNMTTGRCEDCLAGCVQCEDGVQCQKCLSGRKNQLYLEAGRCVSHCYRGFPEEGVCQSCAPLCASCERNATRCLSCVEPAVQLAHECRESCPPAHFSREGQCHRCPSACRDCTQDGLCKECENYYFLHEDRCLDDCPSGFYTDLERQECVRCRSACATCDGPDEDDCDSCTDERAVRYNGECLPKCPSNTYTDTYTMECRDCDRSCLTCSGPHVAACLTCREDMRKDIHGHCIFQTECSLRSYKDQQGECQPCHRLCHRCTGPSRAHCMSCNDQYFLLNHTCVAECPLGFYGDREQKLCERCHFTCESCRGRHSIECLTCKAHLLKLGRGCVETCGSSHYANMSSRTCERCDPSCGDCTGGGEAHCLTCRDRYFHLRTNGRCYATCPDNHYEDARTGTCERCHPTCKTCTDEGALACQSCYMGYRFLHGICESECMIGQYATAVTPSLKCESCDGSCVDCKGPGPHSCTVCPALDLLSNDGRCLTCCGEESRKDSAPMPQECCNCTESREECVPGVNFSFRGVEELAGRPVLFIITSILLILSLGGAVFLFLHFRSKDKPKVKASGYEKLGNSGGAKGSASFEPGYSGGSAHFRESQLVDYQDRAEDEEDEDEEDEDIVYMGQDGTVYRKFKYGLLEEDEEEEMEYDDESYSFR</sequence>
<keyword evidence="1" id="KW-0732">Signal</keyword>
<protein>
    <recommendedName>
        <fullName evidence="4">PLAC domain-containing protein</fullName>
    </recommendedName>
</protein>
<feature type="region of interest" description="Disordered" evidence="2">
    <location>
        <begin position="1240"/>
        <end position="1262"/>
    </location>
</feature>
<dbReference type="PANTHER" id="PTHR15332">
    <property type="entry name" value="PROPROTEIN CONVERTASE SUBTILISIN_KEXIN TYPE 5-LIKE"/>
    <property type="match status" value="1"/>
</dbReference>
<feature type="transmembrane region" description="Helical" evidence="3">
    <location>
        <begin position="1174"/>
        <end position="1197"/>
    </location>
</feature>
<organism evidence="5 6">
    <name type="scientific">Aldrovandia affinis</name>
    <dbReference type="NCBI Taxonomy" id="143900"/>
    <lineage>
        <taxon>Eukaryota</taxon>
        <taxon>Metazoa</taxon>
        <taxon>Chordata</taxon>
        <taxon>Craniata</taxon>
        <taxon>Vertebrata</taxon>
        <taxon>Euteleostomi</taxon>
        <taxon>Actinopterygii</taxon>
        <taxon>Neopterygii</taxon>
        <taxon>Teleostei</taxon>
        <taxon>Notacanthiformes</taxon>
        <taxon>Halosauridae</taxon>
        <taxon>Aldrovandia</taxon>
    </lineage>
</organism>
<name>A0AAD7WYK4_9TELE</name>
<evidence type="ECO:0000259" key="4">
    <source>
        <dbReference type="PROSITE" id="PS50900"/>
    </source>
</evidence>
<evidence type="ECO:0000313" key="6">
    <source>
        <dbReference type="Proteomes" id="UP001221898"/>
    </source>
</evidence>
<gene>
    <name evidence="5" type="ORF">AAFF_G00065500</name>
</gene>
<accession>A0AAD7WYK4</accession>
<dbReference type="Proteomes" id="UP001221898">
    <property type="component" value="Unassembled WGS sequence"/>
</dbReference>
<dbReference type="PANTHER" id="PTHR15332:SF175">
    <property type="entry name" value="PROPROTEIN CONVERTASE SUBTILISIN_KEXIN TYPE 5-LIKE"/>
    <property type="match status" value="1"/>
</dbReference>
<dbReference type="InterPro" id="IPR009030">
    <property type="entry name" value="Growth_fac_rcpt_cys_sf"/>
</dbReference>
<keyword evidence="6" id="KW-1185">Reference proteome</keyword>
<keyword evidence="3" id="KW-1133">Transmembrane helix</keyword>
<dbReference type="InterPro" id="IPR000742">
    <property type="entry name" value="EGF"/>
</dbReference>
<dbReference type="PROSITE" id="PS50900">
    <property type="entry name" value="PLAC"/>
    <property type="match status" value="1"/>
</dbReference>